<dbReference type="RefSeq" id="WP_112332447.1">
    <property type="nucleotide sequence ID" value="NZ_JADPHD010000007.1"/>
</dbReference>
<organism evidence="1 2">
    <name type="scientific">Hydrogeniiclostridium mannosilyticum</name>
    <dbReference type="NCBI Taxonomy" id="2764322"/>
    <lineage>
        <taxon>Bacteria</taxon>
        <taxon>Bacillati</taxon>
        <taxon>Bacillota</taxon>
        <taxon>Clostridia</taxon>
        <taxon>Eubacteriales</taxon>
        <taxon>Acutalibacteraceae</taxon>
        <taxon>Hydrogeniiclostridium</taxon>
    </lineage>
</organism>
<evidence type="ECO:0000313" key="2">
    <source>
        <dbReference type="Proteomes" id="UP000249377"/>
    </source>
</evidence>
<proteinExistence type="predicted"/>
<sequence length="80" mass="9033">MKKKKSVKKIAEIEYNEFPPEEDNILDDFCTVASTTECTGLMPNLPQTHAEEESYTKIYTIPAPSLRRTTEDKQGRGGNP</sequence>
<name>A0A328UCC8_9FIRM</name>
<evidence type="ECO:0000313" key="1">
    <source>
        <dbReference type="EMBL" id="RAQ29216.1"/>
    </source>
</evidence>
<protein>
    <submittedName>
        <fullName evidence="1">Uncharacterized protein</fullName>
    </submittedName>
</protein>
<comment type="caution">
    <text evidence="1">The sequence shown here is derived from an EMBL/GenBank/DDBJ whole genome shotgun (WGS) entry which is preliminary data.</text>
</comment>
<accession>A0A328UCC8</accession>
<dbReference type="Proteomes" id="UP000249377">
    <property type="component" value="Unassembled WGS sequence"/>
</dbReference>
<keyword evidence="2" id="KW-1185">Reference proteome</keyword>
<dbReference type="EMBL" id="QLYR01000003">
    <property type="protein sequence ID" value="RAQ29216.1"/>
    <property type="molecule type" value="Genomic_DNA"/>
</dbReference>
<reference evidence="1 2" key="1">
    <citation type="submission" date="2018-06" db="EMBL/GenBank/DDBJ databases">
        <title>Noncontiguous genome sequence of Ruminococcaceae bacterium ASD2818.</title>
        <authorList>
            <person name="Chaplin A.V."/>
            <person name="Sokolova S.R."/>
            <person name="Kochetkova T.O."/>
            <person name="Goltsov A.Y."/>
            <person name="Trofimov D.Y."/>
            <person name="Efimov B.A."/>
        </authorList>
    </citation>
    <scope>NUCLEOTIDE SEQUENCE [LARGE SCALE GENOMIC DNA]</scope>
    <source>
        <strain evidence="1 2">ASD2818</strain>
    </source>
</reference>
<gene>
    <name evidence="1" type="ORF">DPQ25_06925</name>
</gene>
<dbReference type="AlphaFoldDB" id="A0A328UCC8"/>